<dbReference type="Pfam" id="PF13545">
    <property type="entry name" value="HTH_Crp_2"/>
    <property type="match status" value="1"/>
</dbReference>
<dbReference type="PROSITE" id="PS51063">
    <property type="entry name" value="HTH_CRP_2"/>
    <property type="match status" value="1"/>
</dbReference>
<evidence type="ECO:0000256" key="3">
    <source>
        <dbReference type="ARBA" id="ARBA00023163"/>
    </source>
</evidence>
<dbReference type="SUPFAM" id="SSF46785">
    <property type="entry name" value="Winged helix' DNA-binding domain"/>
    <property type="match status" value="1"/>
</dbReference>
<dbReference type="GO" id="GO:0003700">
    <property type="term" value="F:DNA-binding transcription factor activity"/>
    <property type="evidence" value="ECO:0007669"/>
    <property type="project" value="TreeGrafter"/>
</dbReference>
<evidence type="ECO:0000256" key="2">
    <source>
        <dbReference type="ARBA" id="ARBA00023125"/>
    </source>
</evidence>
<name>A0A2M9ZKF8_9LEPT</name>
<accession>A0A2M9ZKF8</accession>
<evidence type="ECO:0000256" key="1">
    <source>
        <dbReference type="ARBA" id="ARBA00023015"/>
    </source>
</evidence>
<keyword evidence="8" id="KW-1185">Reference proteome</keyword>
<dbReference type="Proteomes" id="UP000231990">
    <property type="component" value="Unassembled WGS sequence"/>
</dbReference>
<dbReference type="InterPro" id="IPR050397">
    <property type="entry name" value="Env_Response_Regulators"/>
</dbReference>
<dbReference type="Proteomes" id="UP000231962">
    <property type="component" value="Unassembled WGS sequence"/>
</dbReference>
<feature type="domain" description="HTH crp-type" evidence="5">
    <location>
        <begin position="139"/>
        <end position="201"/>
    </location>
</feature>
<feature type="domain" description="Cyclic nucleotide-binding" evidence="4">
    <location>
        <begin position="5"/>
        <end position="125"/>
    </location>
</feature>
<protein>
    <submittedName>
        <fullName evidence="7">cAMP-binding protein</fullName>
    </submittedName>
</protein>
<evidence type="ECO:0000259" key="4">
    <source>
        <dbReference type="PROSITE" id="PS50042"/>
    </source>
</evidence>
<dbReference type="OrthoDB" id="9810708at2"/>
<dbReference type="Pfam" id="PF00027">
    <property type="entry name" value="cNMP_binding"/>
    <property type="match status" value="1"/>
</dbReference>
<dbReference type="InterPro" id="IPR012318">
    <property type="entry name" value="HTH_CRP"/>
</dbReference>
<keyword evidence="1" id="KW-0805">Transcription regulation</keyword>
<evidence type="ECO:0000313" key="6">
    <source>
        <dbReference type="EMBL" id="PJZ68134.1"/>
    </source>
</evidence>
<sequence length="210" mass="24303">MSLKIFDEITNEKMENIFSEGKKLQYKKGEFLFHQGDEPESLDLLIEGGLQIFKYDSNSSEVTLNFFLPYSLIAELAFLNGIQYPASGRFFADSTILRMPMGMFKQKIENNISICHLLIQSLYQKIQILNMTISRGLTMEAQQRVAHFLYHLPDNYPPLNQIQIASMLFLRPETLSRALRQLKDLQIIDPKPGQIKILDREGLLKFLNKI</sequence>
<dbReference type="GO" id="GO:0005829">
    <property type="term" value="C:cytosol"/>
    <property type="evidence" value="ECO:0007669"/>
    <property type="project" value="TreeGrafter"/>
</dbReference>
<dbReference type="InterPro" id="IPR036390">
    <property type="entry name" value="WH_DNA-bd_sf"/>
</dbReference>
<dbReference type="EMBL" id="NPDY01000032">
    <property type="protein sequence ID" value="PJZ68134.1"/>
    <property type="molecule type" value="Genomic_DNA"/>
</dbReference>
<dbReference type="InterPro" id="IPR014710">
    <property type="entry name" value="RmlC-like_jellyroll"/>
</dbReference>
<dbReference type="EMBL" id="NPDZ01000009">
    <property type="protein sequence ID" value="PJZ72552.1"/>
    <property type="molecule type" value="Genomic_DNA"/>
</dbReference>
<dbReference type="Gene3D" id="2.60.120.10">
    <property type="entry name" value="Jelly Rolls"/>
    <property type="match status" value="1"/>
</dbReference>
<evidence type="ECO:0000259" key="5">
    <source>
        <dbReference type="PROSITE" id="PS51063"/>
    </source>
</evidence>
<dbReference type="SMART" id="SM00100">
    <property type="entry name" value="cNMP"/>
    <property type="match status" value="1"/>
</dbReference>
<dbReference type="CDD" id="cd00038">
    <property type="entry name" value="CAP_ED"/>
    <property type="match status" value="1"/>
</dbReference>
<reference evidence="8 9" key="1">
    <citation type="submission" date="2017-07" db="EMBL/GenBank/DDBJ databases">
        <title>Leptospira spp. isolated from tropical soils.</title>
        <authorList>
            <person name="Thibeaux R."/>
            <person name="Iraola G."/>
            <person name="Ferres I."/>
            <person name="Bierque E."/>
            <person name="Girault D."/>
            <person name="Soupe-Gilbert M.-E."/>
            <person name="Picardeau M."/>
            <person name="Goarant C."/>
        </authorList>
    </citation>
    <scope>NUCLEOTIDE SEQUENCE [LARGE SCALE GENOMIC DNA]</scope>
    <source>
        <strain evidence="7 9">FH1-B-B1</strain>
        <strain evidence="6 8">FH1-B-C1</strain>
    </source>
</reference>
<dbReference type="InterPro" id="IPR018490">
    <property type="entry name" value="cNMP-bd_dom_sf"/>
</dbReference>
<organism evidence="7 9">
    <name type="scientific">Leptospira perolatii</name>
    <dbReference type="NCBI Taxonomy" id="2023191"/>
    <lineage>
        <taxon>Bacteria</taxon>
        <taxon>Pseudomonadati</taxon>
        <taxon>Spirochaetota</taxon>
        <taxon>Spirochaetia</taxon>
        <taxon>Leptospirales</taxon>
        <taxon>Leptospiraceae</taxon>
        <taxon>Leptospira</taxon>
    </lineage>
</organism>
<dbReference type="SUPFAM" id="SSF51206">
    <property type="entry name" value="cAMP-binding domain-like"/>
    <property type="match status" value="1"/>
</dbReference>
<evidence type="ECO:0000313" key="7">
    <source>
        <dbReference type="EMBL" id="PJZ72552.1"/>
    </source>
</evidence>
<comment type="caution">
    <text evidence="7">The sequence shown here is derived from an EMBL/GenBank/DDBJ whole genome shotgun (WGS) entry which is preliminary data.</text>
</comment>
<gene>
    <name evidence="6" type="ORF">CH360_17705</name>
    <name evidence="7" type="ORF">CH373_14185</name>
</gene>
<dbReference type="GO" id="GO:0003677">
    <property type="term" value="F:DNA binding"/>
    <property type="evidence" value="ECO:0007669"/>
    <property type="project" value="UniProtKB-KW"/>
</dbReference>
<proteinExistence type="predicted"/>
<dbReference type="PANTHER" id="PTHR24567:SF26">
    <property type="entry name" value="REGULATORY PROTEIN YEIL"/>
    <property type="match status" value="1"/>
</dbReference>
<dbReference type="InterPro" id="IPR000595">
    <property type="entry name" value="cNMP-bd_dom"/>
</dbReference>
<keyword evidence="3" id="KW-0804">Transcription</keyword>
<dbReference type="PROSITE" id="PS50042">
    <property type="entry name" value="CNMP_BINDING_3"/>
    <property type="match status" value="1"/>
</dbReference>
<evidence type="ECO:0000313" key="9">
    <source>
        <dbReference type="Proteomes" id="UP000231990"/>
    </source>
</evidence>
<evidence type="ECO:0000313" key="8">
    <source>
        <dbReference type="Proteomes" id="UP000231962"/>
    </source>
</evidence>
<dbReference type="AlphaFoldDB" id="A0A2M9ZKF8"/>
<dbReference type="SMART" id="SM00419">
    <property type="entry name" value="HTH_CRP"/>
    <property type="match status" value="1"/>
</dbReference>
<keyword evidence="2" id="KW-0238">DNA-binding</keyword>
<dbReference type="RefSeq" id="WP_100715438.1">
    <property type="nucleotide sequence ID" value="NZ_NPDY01000032.1"/>
</dbReference>
<dbReference type="PANTHER" id="PTHR24567">
    <property type="entry name" value="CRP FAMILY TRANSCRIPTIONAL REGULATORY PROTEIN"/>
    <property type="match status" value="1"/>
</dbReference>